<proteinExistence type="predicted"/>
<gene>
    <name evidence="1" type="ORF">SAMN05444123_1184</name>
</gene>
<dbReference type="InterPro" id="IPR043019">
    <property type="entry name" value="GrlR_sf"/>
</dbReference>
<reference evidence="2" key="1">
    <citation type="submission" date="2016-10" db="EMBL/GenBank/DDBJ databases">
        <authorList>
            <person name="Varghese N."/>
            <person name="Submissions S."/>
        </authorList>
    </citation>
    <scope>NUCLEOTIDE SEQUENCE [LARGE SCALE GENOMIC DNA]</scope>
    <source>
        <strain evidence="2">DSM 123</strain>
    </source>
</reference>
<dbReference type="Proteomes" id="UP000199615">
    <property type="component" value="Unassembled WGS sequence"/>
</dbReference>
<name>A0A1H8X9P5_9BRAD</name>
<keyword evidence="2" id="KW-1185">Reference proteome</keyword>
<dbReference type="OrthoDB" id="8234256at2"/>
<dbReference type="Gene3D" id="2.40.128.380">
    <property type="entry name" value="T3SS negative regulator GrlR"/>
    <property type="match status" value="1"/>
</dbReference>
<accession>A0A1H8X9P5</accession>
<dbReference type="AlphaFoldDB" id="A0A1H8X9P5"/>
<dbReference type="EMBL" id="FODT01000018">
    <property type="protein sequence ID" value="SEP36581.1"/>
    <property type="molecule type" value="Genomic_DNA"/>
</dbReference>
<dbReference type="RefSeq" id="WP_092686281.1">
    <property type="nucleotide sequence ID" value="NZ_FODT01000018.1"/>
</dbReference>
<organism evidence="1 2">
    <name type="scientific">Rhodopseudomonas pseudopalustris</name>
    <dbReference type="NCBI Taxonomy" id="1513892"/>
    <lineage>
        <taxon>Bacteria</taxon>
        <taxon>Pseudomonadati</taxon>
        <taxon>Pseudomonadota</taxon>
        <taxon>Alphaproteobacteria</taxon>
        <taxon>Hyphomicrobiales</taxon>
        <taxon>Nitrobacteraceae</taxon>
        <taxon>Rhodopseudomonas</taxon>
    </lineage>
</organism>
<protein>
    <submittedName>
        <fullName evidence="1">T3SS negative regulator,GrlR</fullName>
    </submittedName>
</protein>
<evidence type="ECO:0000313" key="2">
    <source>
        <dbReference type="Proteomes" id="UP000199615"/>
    </source>
</evidence>
<evidence type="ECO:0000313" key="1">
    <source>
        <dbReference type="EMBL" id="SEP36581.1"/>
    </source>
</evidence>
<sequence length="116" mass="12782">MRNGLYSIHIRMLDGVRAWANGVIILRDGKLLGGDPYFWSVGDYTVGDGNWKGDLLTRQHTPYAETPTRPVFAGREVSTGFSGTFADDRSEVFGTSLVGSRSVSFRATLHWLADDA</sequence>